<dbReference type="Pfam" id="PF00708">
    <property type="entry name" value="Acylphosphatase"/>
    <property type="match status" value="1"/>
</dbReference>
<protein>
    <recommendedName>
        <fullName evidence="3 5">Acylphosphatase</fullName>
        <ecNumber evidence="2 5">3.6.1.7</ecNumber>
    </recommendedName>
</protein>
<evidence type="ECO:0000313" key="9">
    <source>
        <dbReference type="EMBL" id="MFC2946930.1"/>
    </source>
</evidence>
<evidence type="ECO:0000256" key="2">
    <source>
        <dbReference type="ARBA" id="ARBA00012150"/>
    </source>
</evidence>
<dbReference type="PRINTS" id="PR00112">
    <property type="entry name" value="ACYLPHPHTASE"/>
</dbReference>
<dbReference type="InterPro" id="IPR001792">
    <property type="entry name" value="Acylphosphatase-like_dom"/>
</dbReference>
<feature type="active site" evidence="5">
    <location>
        <position position="17"/>
    </location>
</feature>
<keyword evidence="10" id="KW-1185">Reference proteome</keyword>
<evidence type="ECO:0000256" key="3">
    <source>
        <dbReference type="ARBA" id="ARBA00015991"/>
    </source>
</evidence>
<evidence type="ECO:0000256" key="7">
    <source>
        <dbReference type="RuleBase" id="RU004168"/>
    </source>
</evidence>
<dbReference type="InterPro" id="IPR020456">
    <property type="entry name" value="Acylphosphatase"/>
</dbReference>
<dbReference type="InterPro" id="IPR036046">
    <property type="entry name" value="Acylphosphatase-like_dom_sf"/>
</dbReference>
<dbReference type="PROSITE" id="PS00150">
    <property type="entry name" value="ACYLPHOSPHATASE_1"/>
    <property type="match status" value="1"/>
</dbReference>
<dbReference type="EC" id="3.6.1.7" evidence="2 5"/>
<dbReference type="EMBL" id="JBHRRZ010000001">
    <property type="protein sequence ID" value="MFC2946930.1"/>
    <property type="molecule type" value="Genomic_DNA"/>
</dbReference>
<keyword evidence="5 6" id="KW-0378">Hydrolase</keyword>
<comment type="similarity">
    <text evidence="1 7">Belongs to the acylphosphatase family.</text>
</comment>
<dbReference type="PROSITE" id="PS51160">
    <property type="entry name" value="ACYLPHOSPHATASE_3"/>
    <property type="match status" value="1"/>
</dbReference>
<proteinExistence type="inferred from homology"/>
<dbReference type="PANTHER" id="PTHR47268">
    <property type="entry name" value="ACYLPHOSPHATASE"/>
    <property type="match status" value="1"/>
</dbReference>
<dbReference type="SUPFAM" id="SSF54975">
    <property type="entry name" value="Acylphosphatase/BLUF domain-like"/>
    <property type="match status" value="1"/>
</dbReference>
<evidence type="ECO:0000256" key="5">
    <source>
        <dbReference type="PROSITE-ProRule" id="PRU00520"/>
    </source>
</evidence>
<comment type="catalytic activity">
    <reaction evidence="4 5 6">
        <text>an acyl phosphate + H2O = a carboxylate + phosphate + H(+)</text>
        <dbReference type="Rhea" id="RHEA:14965"/>
        <dbReference type="ChEBI" id="CHEBI:15377"/>
        <dbReference type="ChEBI" id="CHEBI:15378"/>
        <dbReference type="ChEBI" id="CHEBI:29067"/>
        <dbReference type="ChEBI" id="CHEBI:43474"/>
        <dbReference type="ChEBI" id="CHEBI:59918"/>
        <dbReference type="EC" id="3.6.1.7"/>
    </reaction>
</comment>
<organism evidence="9 10">
    <name type="scientific">Virgibacillus sediminis</name>
    <dbReference type="NCBI Taxonomy" id="202260"/>
    <lineage>
        <taxon>Bacteria</taxon>
        <taxon>Bacillati</taxon>
        <taxon>Bacillota</taxon>
        <taxon>Bacilli</taxon>
        <taxon>Bacillales</taxon>
        <taxon>Bacillaceae</taxon>
        <taxon>Virgibacillus</taxon>
    </lineage>
</organism>
<gene>
    <name evidence="9" type="ORF">ACFODW_00930</name>
</gene>
<accession>A0ABV7A1R0</accession>
<evidence type="ECO:0000256" key="6">
    <source>
        <dbReference type="RuleBase" id="RU000553"/>
    </source>
</evidence>
<evidence type="ECO:0000259" key="8">
    <source>
        <dbReference type="PROSITE" id="PS51160"/>
    </source>
</evidence>
<dbReference type="InterPro" id="IPR017968">
    <property type="entry name" value="Acylphosphatase_CS"/>
</dbReference>
<comment type="caution">
    <text evidence="9">The sequence shown here is derived from an EMBL/GenBank/DDBJ whole genome shotgun (WGS) entry which is preliminary data.</text>
</comment>
<reference evidence="10" key="1">
    <citation type="journal article" date="2019" name="Int. J. Syst. Evol. Microbiol.">
        <title>The Global Catalogue of Microorganisms (GCM) 10K type strain sequencing project: providing services to taxonomists for standard genome sequencing and annotation.</title>
        <authorList>
            <consortium name="The Broad Institute Genomics Platform"/>
            <consortium name="The Broad Institute Genome Sequencing Center for Infectious Disease"/>
            <person name="Wu L."/>
            <person name="Ma J."/>
        </authorList>
    </citation>
    <scope>NUCLEOTIDE SEQUENCE [LARGE SCALE GENOMIC DNA]</scope>
    <source>
        <strain evidence="10">KCTC 13193</strain>
    </source>
</reference>
<evidence type="ECO:0000256" key="1">
    <source>
        <dbReference type="ARBA" id="ARBA00005614"/>
    </source>
</evidence>
<dbReference type="RefSeq" id="WP_390301521.1">
    <property type="nucleotide sequence ID" value="NZ_JBHRRZ010000001.1"/>
</dbReference>
<name>A0ABV7A1R0_9BACI</name>
<evidence type="ECO:0000256" key="4">
    <source>
        <dbReference type="ARBA" id="ARBA00047645"/>
    </source>
</evidence>
<dbReference type="Proteomes" id="UP001595387">
    <property type="component" value="Unassembled WGS sequence"/>
</dbReference>
<evidence type="ECO:0000313" key="10">
    <source>
        <dbReference type="Proteomes" id="UP001595387"/>
    </source>
</evidence>
<sequence length="89" mass="9960">MNKHFIIRGTVQGVGFRYSAQQKAKEMGLTGWVKNKSDGSVELEVEGPKDKLDDYISKLKDGLTPSIHVNDIKEETAVSEKGYKDFSIK</sequence>
<dbReference type="PROSITE" id="PS00151">
    <property type="entry name" value="ACYLPHOSPHATASE_2"/>
    <property type="match status" value="1"/>
</dbReference>
<feature type="domain" description="Acylphosphatase-like" evidence="8">
    <location>
        <begin position="2"/>
        <end position="89"/>
    </location>
</feature>
<dbReference type="PANTHER" id="PTHR47268:SF4">
    <property type="entry name" value="ACYLPHOSPHATASE"/>
    <property type="match status" value="1"/>
</dbReference>
<feature type="active site" evidence="5">
    <location>
        <position position="35"/>
    </location>
</feature>
<dbReference type="Gene3D" id="3.30.70.100">
    <property type="match status" value="1"/>
</dbReference>